<organism evidence="1 2">
    <name type="scientific">Romanomermis culicivorax</name>
    <name type="common">Nematode worm</name>
    <dbReference type="NCBI Taxonomy" id="13658"/>
    <lineage>
        <taxon>Eukaryota</taxon>
        <taxon>Metazoa</taxon>
        <taxon>Ecdysozoa</taxon>
        <taxon>Nematoda</taxon>
        <taxon>Enoplea</taxon>
        <taxon>Dorylaimia</taxon>
        <taxon>Mermithida</taxon>
        <taxon>Mermithoidea</taxon>
        <taxon>Mermithidae</taxon>
        <taxon>Romanomermis</taxon>
    </lineage>
</organism>
<accession>A0A915I9L5</accession>
<keyword evidence="1" id="KW-1185">Reference proteome</keyword>
<dbReference type="AlphaFoldDB" id="A0A915I9L5"/>
<reference evidence="2" key="1">
    <citation type="submission" date="2022-11" db="UniProtKB">
        <authorList>
            <consortium name="WormBaseParasite"/>
        </authorList>
    </citation>
    <scope>IDENTIFICATION</scope>
</reference>
<dbReference type="WBParaSite" id="nRc.2.0.1.t09980-RA">
    <property type="protein sequence ID" value="nRc.2.0.1.t09980-RA"/>
    <property type="gene ID" value="nRc.2.0.1.g09980"/>
</dbReference>
<proteinExistence type="predicted"/>
<protein>
    <submittedName>
        <fullName evidence="2">Uncharacterized protein</fullName>
    </submittedName>
</protein>
<sequence length="131" mass="14884">MPKPKALLRSEIAVYCRFLGIDRRQSAILRIESAKGRILGIDDNGRNSPIYKILLIIREIENVILSTTRAIRTFGRTNAHVEQVTTGATARGNEHTKNISTQIPRQRNEKIRLSTKFGNLWDDEEIGCLLK</sequence>
<evidence type="ECO:0000313" key="1">
    <source>
        <dbReference type="Proteomes" id="UP000887565"/>
    </source>
</evidence>
<dbReference type="Proteomes" id="UP000887565">
    <property type="component" value="Unplaced"/>
</dbReference>
<name>A0A915I9L5_ROMCU</name>
<evidence type="ECO:0000313" key="2">
    <source>
        <dbReference type="WBParaSite" id="nRc.2.0.1.t09980-RA"/>
    </source>
</evidence>